<feature type="transmembrane region" description="Helical" evidence="15">
    <location>
        <begin position="361"/>
        <end position="385"/>
    </location>
</feature>
<dbReference type="PRINTS" id="PR00943">
    <property type="entry name" value="CUATPASE"/>
</dbReference>
<reference evidence="18" key="1">
    <citation type="submission" date="2021-01" db="EMBL/GenBank/DDBJ databases">
        <title>Whole genome shotgun sequence of Actinoplanes capillaceus NBRC 16408.</title>
        <authorList>
            <person name="Komaki H."/>
            <person name="Tamura T."/>
        </authorList>
    </citation>
    <scope>NUCLEOTIDE SEQUENCE [LARGE SCALE GENOMIC DNA]</scope>
    <source>
        <strain evidence="18">NBRC 16408</strain>
    </source>
</reference>
<dbReference type="SFLD" id="SFLDG00002">
    <property type="entry name" value="C1.7:_P-type_atpase_like"/>
    <property type="match status" value="1"/>
</dbReference>
<keyword evidence="14 15" id="KW-0472">Membrane</keyword>
<keyword evidence="13" id="KW-0406">Ion transport</keyword>
<dbReference type="InterPro" id="IPR001757">
    <property type="entry name" value="P_typ_ATPase"/>
</dbReference>
<feature type="transmembrane region" description="Helical" evidence="15">
    <location>
        <begin position="699"/>
        <end position="718"/>
    </location>
</feature>
<evidence type="ECO:0000256" key="15">
    <source>
        <dbReference type="RuleBase" id="RU362081"/>
    </source>
</evidence>
<dbReference type="SFLD" id="SFLDF00027">
    <property type="entry name" value="p-type_atpase"/>
    <property type="match status" value="1"/>
</dbReference>
<dbReference type="NCBIfam" id="TIGR01494">
    <property type="entry name" value="ATPase_P-type"/>
    <property type="match status" value="1"/>
</dbReference>
<dbReference type="EMBL" id="BOMF01000136">
    <property type="protein sequence ID" value="GID49842.1"/>
    <property type="molecule type" value="Genomic_DNA"/>
</dbReference>
<dbReference type="PRINTS" id="PR00119">
    <property type="entry name" value="CATATPASE"/>
</dbReference>
<dbReference type="Pfam" id="PF00702">
    <property type="entry name" value="Hydrolase"/>
    <property type="match status" value="1"/>
</dbReference>
<dbReference type="InterPro" id="IPR023299">
    <property type="entry name" value="ATPase_P-typ_cyto_dom_N"/>
</dbReference>
<protein>
    <submittedName>
        <fullName evidence="18">Copper-translocating P-type ATPase</fullName>
    </submittedName>
</protein>
<evidence type="ECO:0000256" key="9">
    <source>
        <dbReference type="ARBA" id="ARBA00022840"/>
    </source>
</evidence>
<proteinExistence type="inferred from homology"/>
<evidence type="ECO:0000256" key="7">
    <source>
        <dbReference type="ARBA" id="ARBA00022723"/>
    </source>
</evidence>
<keyword evidence="4 15" id="KW-1003">Cell membrane</keyword>
<feature type="transmembrane region" description="Helical" evidence="15">
    <location>
        <begin position="106"/>
        <end position="130"/>
    </location>
</feature>
<dbReference type="InterPro" id="IPR008250">
    <property type="entry name" value="ATPase_P-typ_transduc_dom_A_sf"/>
</dbReference>
<keyword evidence="10" id="KW-0460">Magnesium</keyword>
<comment type="similarity">
    <text evidence="2 15">Belongs to the cation transport ATPase (P-type) (TC 3.A.3) family. Type IB subfamily.</text>
</comment>
<evidence type="ECO:0000259" key="17">
    <source>
        <dbReference type="Pfam" id="PF00122"/>
    </source>
</evidence>
<keyword evidence="3" id="KW-0813">Transport</keyword>
<dbReference type="PANTHER" id="PTHR43520">
    <property type="entry name" value="ATP7, ISOFORM B"/>
    <property type="match status" value="1"/>
</dbReference>
<dbReference type="InterPro" id="IPR036412">
    <property type="entry name" value="HAD-like_sf"/>
</dbReference>
<comment type="caution">
    <text evidence="18">The sequence shown here is derived from an EMBL/GenBank/DDBJ whole genome shotgun (WGS) entry which is preliminary data.</text>
</comment>
<evidence type="ECO:0000256" key="8">
    <source>
        <dbReference type="ARBA" id="ARBA00022741"/>
    </source>
</evidence>
<keyword evidence="5" id="KW-0597">Phosphoprotein</keyword>
<dbReference type="Gene3D" id="2.70.150.10">
    <property type="entry name" value="Calcium-transporting ATPase, cytoplasmic transduction domain A"/>
    <property type="match status" value="1"/>
</dbReference>
<dbReference type="Pfam" id="PF00122">
    <property type="entry name" value="E1-E2_ATPase"/>
    <property type="match status" value="1"/>
</dbReference>
<keyword evidence="9 15" id="KW-0067">ATP-binding</keyword>
<feature type="transmembrane region" description="Helical" evidence="15">
    <location>
        <begin position="76"/>
        <end position="94"/>
    </location>
</feature>
<evidence type="ECO:0000256" key="16">
    <source>
        <dbReference type="SAM" id="MobiDB-lite"/>
    </source>
</evidence>
<evidence type="ECO:0000256" key="13">
    <source>
        <dbReference type="ARBA" id="ARBA00023065"/>
    </source>
</evidence>
<dbReference type="NCBIfam" id="TIGR01511">
    <property type="entry name" value="ATPase-IB1_Cu"/>
    <property type="match status" value="1"/>
</dbReference>
<evidence type="ECO:0000256" key="5">
    <source>
        <dbReference type="ARBA" id="ARBA00022553"/>
    </source>
</evidence>
<gene>
    <name evidence="18" type="ORF">Aca07nite_71170</name>
</gene>
<dbReference type="InterPro" id="IPR018303">
    <property type="entry name" value="ATPase_P-typ_P_site"/>
</dbReference>
<dbReference type="PANTHER" id="PTHR43520:SF5">
    <property type="entry name" value="CATION-TRANSPORTING P-TYPE ATPASE-RELATED"/>
    <property type="match status" value="1"/>
</dbReference>
<feature type="region of interest" description="Disordered" evidence="16">
    <location>
        <begin position="1"/>
        <end position="65"/>
    </location>
</feature>
<dbReference type="SUPFAM" id="SSF56784">
    <property type="entry name" value="HAD-like"/>
    <property type="match status" value="1"/>
</dbReference>
<evidence type="ECO:0000256" key="3">
    <source>
        <dbReference type="ARBA" id="ARBA00022448"/>
    </source>
</evidence>
<keyword evidence="8 15" id="KW-0547">Nucleotide-binding</keyword>
<evidence type="ECO:0000256" key="2">
    <source>
        <dbReference type="ARBA" id="ARBA00006024"/>
    </source>
</evidence>
<feature type="compositionally biased region" description="Basic and acidic residues" evidence="16">
    <location>
        <begin position="1"/>
        <end position="20"/>
    </location>
</feature>
<organism evidence="18">
    <name type="scientific">Actinoplanes campanulatus</name>
    <dbReference type="NCBI Taxonomy" id="113559"/>
    <lineage>
        <taxon>Bacteria</taxon>
        <taxon>Bacillati</taxon>
        <taxon>Actinomycetota</taxon>
        <taxon>Actinomycetes</taxon>
        <taxon>Micromonosporales</taxon>
        <taxon>Micromonosporaceae</taxon>
        <taxon>Actinoplanes</taxon>
    </lineage>
</organism>
<dbReference type="NCBIfam" id="TIGR01525">
    <property type="entry name" value="ATPase-IB_hvy"/>
    <property type="match status" value="1"/>
</dbReference>
<keyword evidence="6 15" id="KW-0812">Transmembrane</keyword>
<dbReference type="Gene3D" id="3.40.50.1000">
    <property type="entry name" value="HAD superfamily/HAD-like"/>
    <property type="match status" value="1"/>
</dbReference>
<evidence type="ECO:0000256" key="14">
    <source>
        <dbReference type="ARBA" id="ARBA00023136"/>
    </source>
</evidence>
<dbReference type="SUPFAM" id="SSF81665">
    <property type="entry name" value="Calcium ATPase, transmembrane domain M"/>
    <property type="match status" value="1"/>
</dbReference>
<dbReference type="InterPro" id="IPR059000">
    <property type="entry name" value="ATPase_P-type_domA"/>
</dbReference>
<evidence type="ECO:0000256" key="6">
    <source>
        <dbReference type="ARBA" id="ARBA00022692"/>
    </source>
</evidence>
<feature type="transmembrane region" description="Helical" evidence="15">
    <location>
        <begin position="319"/>
        <end position="341"/>
    </location>
</feature>
<keyword evidence="11" id="KW-1278">Translocase</keyword>
<dbReference type="SFLD" id="SFLDS00003">
    <property type="entry name" value="Haloacid_Dehalogenase"/>
    <property type="match status" value="1"/>
</dbReference>
<feature type="transmembrane region" description="Helical" evidence="15">
    <location>
        <begin position="142"/>
        <end position="161"/>
    </location>
</feature>
<feature type="domain" description="P-type ATPase A" evidence="17">
    <location>
        <begin position="202"/>
        <end position="302"/>
    </location>
</feature>
<evidence type="ECO:0000256" key="1">
    <source>
        <dbReference type="ARBA" id="ARBA00004651"/>
    </source>
</evidence>
<name>A0ABQ3WUA4_9ACTN</name>
<sequence>MPTRSEHDNAQFPPREEHHAGAATLKAADDQDGSHQMTNGHDHHARGPGGGPHGGHGHAGHDKHAGHDPEVFRRKFWLSLAMTIPIVATSHMIMDWFGYTLDFPGMSWVGPVLGTAVFFYGGWPFLAGAVTEIRDRAPGMMLLISMAITVAYTASLATSLGLFGLDFWWELAALVTIMLLGHWQEMKAIGQAQGALAALAALLPDDAERLTGAGSVERVPVADLAVGDTVLVRSGARVPADGRIVDGTAELDESMITGESRPVARGEGDRVVAGTVATDSAIRVRVEAVGENTALAGISRLVAQAQAAGGRAQVLADRFAAMLFYIATAAAVLTFIVWWLLGDVDQAVVRTVTVLVIACPHALGLAIPLVIALSTALSAKAGILIKDRLALERMRTIDTVLFDKTGTLTKGAHTVTGTAAAGGFTDSDVLRVAGAVEADSEHPLARALTAVADERGLHSQATGFRSLTGRGVQAIVDGHTYAVGGPALLRELGATVPASLRETARQWAARGAAVLHLLRLPDAGAPEVIGAFALEDEVRPEARQAIEQLRRAGIGKIVMITGDARPVAEAVAADLGFVAGTDEVFAEVLPAEKDRTVAELQARGLRVAMVGDGVNDAPALARADVGLAIGAGTDVAIESAGVVLASSDPRAVTGVIRLSKASYRKMIQNLAWAAGYNIVAIPLAAGVLAWAGITLSPAVGAVLMSASTIVVAVNAQLLRRVQLVPRSQ</sequence>
<keyword evidence="12 15" id="KW-1133">Transmembrane helix</keyword>
<dbReference type="SUPFAM" id="SSF81653">
    <property type="entry name" value="Calcium ATPase, transduction domain A"/>
    <property type="match status" value="1"/>
</dbReference>
<evidence type="ECO:0000256" key="4">
    <source>
        <dbReference type="ARBA" id="ARBA00022475"/>
    </source>
</evidence>
<comment type="subcellular location">
    <subcellularLocation>
        <location evidence="1">Cell membrane</location>
        <topology evidence="1">Multi-pass membrane protein</topology>
    </subcellularLocation>
</comment>
<accession>A0ABQ3WUA4</accession>
<feature type="transmembrane region" description="Helical" evidence="15">
    <location>
        <begin position="167"/>
        <end position="183"/>
    </location>
</feature>
<dbReference type="InterPro" id="IPR027256">
    <property type="entry name" value="P-typ_ATPase_IB"/>
</dbReference>
<keyword evidence="7 15" id="KW-0479">Metal-binding</keyword>
<dbReference type="InterPro" id="IPR044492">
    <property type="entry name" value="P_typ_ATPase_HD_dom"/>
</dbReference>
<evidence type="ECO:0000256" key="10">
    <source>
        <dbReference type="ARBA" id="ARBA00022842"/>
    </source>
</evidence>
<evidence type="ECO:0000256" key="11">
    <source>
        <dbReference type="ARBA" id="ARBA00022967"/>
    </source>
</evidence>
<dbReference type="PROSITE" id="PS00154">
    <property type="entry name" value="ATPASE_E1_E2"/>
    <property type="match status" value="1"/>
</dbReference>
<dbReference type="InterPro" id="IPR023298">
    <property type="entry name" value="ATPase_P-typ_TM_dom_sf"/>
</dbReference>
<feature type="transmembrane region" description="Helical" evidence="15">
    <location>
        <begin position="670"/>
        <end position="693"/>
    </location>
</feature>
<evidence type="ECO:0000256" key="12">
    <source>
        <dbReference type="ARBA" id="ARBA00022989"/>
    </source>
</evidence>
<dbReference type="InterPro" id="IPR023214">
    <property type="entry name" value="HAD_sf"/>
</dbReference>
<evidence type="ECO:0000313" key="18">
    <source>
        <dbReference type="EMBL" id="GID49842.1"/>
    </source>
</evidence>
<dbReference type="Gene3D" id="3.40.1110.10">
    <property type="entry name" value="Calcium-transporting ATPase, cytoplasmic domain N"/>
    <property type="match status" value="1"/>
</dbReference>